<dbReference type="Gene3D" id="2.160.10.10">
    <property type="entry name" value="Hexapeptide repeat proteins"/>
    <property type="match status" value="1"/>
</dbReference>
<keyword evidence="5" id="KW-0548">Nucleotidyltransferase</keyword>
<dbReference type="EMBL" id="FRAR01000005">
    <property type="protein sequence ID" value="SHJ99951.1"/>
    <property type="molecule type" value="Genomic_DNA"/>
</dbReference>
<dbReference type="PANTHER" id="PTHR43523">
    <property type="entry name" value="GLUCOSE-1-PHOSPHATE ADENYLYLTRANSFERASE-RELATED"/>
    <property type="match status" value="1"/>
</dbReference>
<dbReference type="GO" id="GO:0005978">
    <property type="term" value="P:glycogen biosynthetic process"/>
    <property type="evidence" value="ECO:0007669"/>
    <property type="project" value="UniProtKB-KW"/>
</dbReference>
<dbReference type="STRING" id="1121421.SAMN02745123_00301"/>
<feature type="domain" description="Glucose-1-phosphate adenylyltransferase/Bifunctional protein GlmU-like C-terminal hexapeptide" evidence="4">
    <location>
        <begin position="285"/>
        <end position="354"/>
    </location>
</feature>
<organism evidence="5 6">
    <name type="scientific">Desulforamulus aeronauticus DSM 10349</name>
    <dbReference type="NCBI Taxonomy" id="1121421"/>
    <lineage>
        <taxon>Bacteria</taxon>
        <taxon>Bacillati</taxon>
        <taxon>Bacillota</taxon>
        <taxon>Clostridia</taxon>
        <taxon>Eubacteriales</taxon>
        <taxon>Peptococcaceae</taxon>
        <taxon>Desulforamulus</taxon>
    </lineage>
</organism>
<gene>
    <name evidence="5" type="ORF">SAMN02745123_00301</name>
</gene>
<evidence type="ECO:0000256" key="2">
    <source>
        <dbReference type="ARBA" id="ARBA00023056"/>
    </source>
</evidence>
<dbReference type="AlphaFoldDB" id="A0A1M6NWE6"/>
<keyword evidence="2" id="KW-0320">Glycogen biosynthesis</keyword>
<dbReference type="Pfam" id="PF24894">
    <property type="entry name" value="Hexapep_GlmU"/>
    <property type="match status" value="1"/>
</dbReference>
<dbReference type="CDD" id="cd02508">
    <property type="entry name" value="ADP_Glucose_PP"/>
    <property type="match status" value="1"/>
</dbReference>
<dbReference type="NCBIfam" id="TIGR02092">
    <property type="entry name" value="glgD"/>
    <property type="match status" value="1"/>
</dbReference>
<evidence type="ECO:0000313" key="6">
    <source>
        <dbReference type="Proteomes" id="UP000183997"/>
    </source>
</evidence>
<dbReference type="InterPro" id="IPR005835">
    <property type="entry name" value="NTP_transferase_dom"/>
</dbReference>
<evidence type="ECO:0000259" key="4">
    <source>
        <dbReference type="Pfam" id="PF24894"/>
    </source>
</evidence>
<sequence length="371" mass="42603">MKDVMGIVNLMEHNDFLKEISFHRPAAAIPFGGRYRMVDFILSNMVNSGIRNVSLVVQQKYRALMDHLGRGKDWDLDRKRDGLFFLPPVHLSSSATSKWDFRHFHSHLDFIDYSRQRYVLLAGYNMLCNIDFKEAFLFHKKMNADITIIYKEAEQLQEGLTQCHVLETSQDGRITDIEITQGYTKGAKISMEMCIMEKALLMDLIGRCHSRGECNLVRDGFIRNLNRLRIYGYHHQGYLAKIDCVRSYYRHSMDLLKPSISQELFFAKGLIYTKVKDGPPTKYTESSKVQNSLIANGCVIEGQVENSIIFRSVKVGKGAVVKNSVIMQRGTIEEDTLLEHVIADKRILITKGKQLKGDGQYPLVIQRRSII</sequence>
<dbReference type="PANTHER" id="PTHR43523:SF6">
    <property type="entry name" value="GLYCOGEN BIOSYNTHESIS PROTEIN GLGD"/>
    <property type="match status" value="1"/>
</dbReference>
<dbReference type="Proteomes" id="UP000183997">
    <property type="component" value="Unassembled WGS sequence"/>
</dbReference>
<dbReference type="SUPFAM" id="SSF53448">
    <property type="entry name" value="Nucleotide-diphospho-sugar transferases"/>
    <property type="match status" value="1"/>
</dbReference>
<dbReference type="InterPro" id="IPR029044">
    <property type="entry name" value="Nucleotide-diphossugar_trans"/>
</dbReference>
<dbReference type="InterPro" id="IPR011832">
    <property type="entry name" value="GlgDAde_trans"/>
</dbReference>
<evidence type="ECO:0000313" key="5">
    <source>
        <dbReference type="EMBL" id="SHJ99951.1"/>
    </source>
</evidence>
<dbReference type="Pfam" id="PF00483">
    <property type="entry name" value="NTP_transferase"/>
    <property type="match status" value="1"/>
</dbReference>
<evidence type="ECO:0000256" key="1">
    <source>
        <dbReference type="ARBA" id="ARBA00010443"/>
    </source>
</evidence>
<evidence type="ECO:0000259" key="3">
    <source>
        <dbReference type="Pfam" id="PF00483"/>
    </source>
</evidence>
<keyword evidence="6" id="KW-1185">Reference proteome</keyword>
<keyword evidence="5" id="KW-0808">Transferase</keyword>
<feature type="domain" description="Nucleotidyl transferase" evidence="3">
    <location>
        <begin position="18"/>
        <end position="153"/>
    </location>
</feature>
<proteinExistence type="inferred from homology"/>
<accession>A0A1M6NWE6</accession>
<comment type="similarity">
    <text evidence="1">Belongs to the bacterial/plant glucose-1-phosphate adenylyltransferase family.</text>
</comment>
<dbReference type="InterPro" id="IPR011004">
    <property type="entry name" value="Trimer_LpxA-like_sf"/>
</dbReference>
<dbReference type="SUPFAM" id="SSF51161">
    <property type="entry name" value="Trimeric LpxA-like enzymes"/>
    <property type="match status" value="1"/>
</dbReference>
<dbReference type="CDD" id="cd04651">
    <property type="entry name" value="LbH_G1P_AT_C"/>
    <property type="match status" value="1"/>
</dbReference>
<protein>
    <submittedName>
        <fullName evidence="5">Glucose-1-phosphate adenylyltransferase</fullName>
    </submittedName>
</protein>
<dbReference type="InterPro" id="IPR056818">
    <property type="entry name" value="GlmU/GlgC-like_hexapep"/>
</dbReference>
<name>A0A1M6NWE6_9FIRM</name>
<dbReference type="InterPro" id="IPR011831">
    <property type="entry name" value="ADP-Glc_PPase"/>
</dbReference>
<dbReference type="GO" id="GO:0008878">
    <property type="term" value="F:glucose-1-phosphate adenylyltransferase activity"/>
    <property type="evidence" value="ECO:0007669"/>
    <property type="project" value="InterPro"/>
</dbReference>
<dbReference type="Gene3D" id="3.90.550.10">
    <property type="entry name" value="Spore Coat Polysaccharide Biosynthesis Protein SpsA, Chain A"/>
    <property type="match status" value="1"/>
</dbReference>
<reference evidence="6" key="1">
    <citation type="submission" date="2016-11" db="EMBL/GenBank/DDBJ databases">
        <authorList>
            <person name="Varghese N."/>
            <person name="Submissions S."/>
        </authorList>
    </citation>
    <scope>NUCLEOTIDE SEQUENCE [LARGE SCALE GENOMIC DNA]</scope>
    <source>
        <strain evidence="6">DSM 10349</strain>
    </source>
</reference>
<dbReference type="OrthoDB" id="9801810at2"/>
<dbReference type="RefSeq" id="WP_072910518.1">
    <property type="nucleotide sequence ID" value="NZ_FRAR01000005.1"/>
</dbReference>